<feature type="region of interest" description="Disordered" evidence="1">
    <location>
        <begin position="709"/>
        <end position="742"/>
    </location>
</feature>
<dbReference type="FunCoup" id="A0A2P6NQJ7">
    <property type="interactions" value="2"/>
</dbReference>
<organism evidence="2 3">
    <name type="scientific">Planoprotostelium fungivorum</name>
    <dbReference type="NCBI Taxonomy" id="1890364"/>
    <lineage>
        <taxon>Eukaryota</taxon>
        <taxon>Amoebozoa</taxon>
        <taxon>Evosea</taxon>
        <taxon>Variosea</taxon>
        <taxon>Cavosteliida</taxon>
        <taxon>Cavosteliaceae</taxon>
        <taxon>Planoprotostelium</taxon>
    </lineage>
</organism>
<evidence type="ECO:0000313" key="2">
    <source>
        <dbReference type="EMBL" id="PRP86229.1"/>
    </source>
</evidence>
<dbReference type="InParanoid" id="A0A2P6NQJ7"/>
<dbReference type="GO" id="GO:0005886">
    <property type="term" value="C:plasma membrane"/>
    <property type="evidence" value="ECO:0007669"/>
    <property type="project" value="TreeGrafter"/>
</dbReference>
<dbReference type="GO" id="GO:0034315">
    <property type="term" value="P:regulation of Arp2/3 complex-mediated actin nucleation"/>
    <property type="evidence" value="ECO:0007669"/>
    <property type="project" value="TreeGrafter"/>
</dbReference>
<proteinExistence type="predicted"/>
<dbReference type="GO" id="GO:0030027">
    <property type="term" value="C:lamellipodium"/>
    <property type="evidence" value="ECO:0007669"/>
    <property type="project" value="TreeGrafter"/>
</dbReference>
<dbReference type="EMBL" id="MDYQ01000034">
    <property type="protein sequence ID" value="PRP86229.1"/>
    <property type="molecule type" value="Genomic_DNA"/>
</dbReference>
<dbReference type="Proteomes" id="UP000241769">
    <property type="component" value="Unassembled WGS sequence"/>
</dbReference>
<dbReference type="AlphaFoldDB" id="A0A2P6NQJ7"/>
<dbReference type="SUPFAM" id="SSF52047">
    <property type="entry name" value="RNI-like"/>
    <property type="match status" value="2"/>
</dbReference>
<comment type="caution">
    <text evidence="2">The sequence shown here is derived from an EMBL/GenBank/DDBJ whole genome shotgun (WGS) entry which is preliminary data.</text>
</comment>
<dbReference type="InterPro" id="IPR032675">
    <property type="entry name" value="LRR_dom_sf"/>
</dbReference>
<dbReference type="Pfam" id="PF13516">
    <property type="entry name" value="LRR_6"/>
    <property type="match status" value="1"/>
</dbReference>
<dbReference type="OrthoDB" id="18598at2759"/>
<name>A0A2P6NQJ7_9EUKA</name>
<keyword evidence="3" id="KW-1185">Reference proteome</keyword>
<evidence type="ECO:0000256" key="1">
    <source>
        <dbReference type="SAM" id="MobiDB-lite"/>
    </source>
</evidence>
<dbReference type="GO" id="GO:0016477">
    <property type="term" value="P:cell migration"/>
    <property type="evidence" value="ECO:0007669"/>
    <property type="project" value="TreeGrafter"/>
</dbReference>
<evidence type="ECO:0008006" key="4">
    <source>
        <dbReference type="Google" id="ProtNLM"/>
    </source>
</evidence>
<dbReference type="InterPro" id="IPR051279">
    <property type="entry name" value="PP1-Reg/Actin-Interact_Protein"/>
</dbReference>
<reference evidence="2 3" key="1">
    <citation type="journal article" date="2018" name="Genome Biol. Evol.">
        <title>Multiple Roots of Fruiting Body Formation in Amoebozoa.</title>
        <authorList>
            <person name="Hillmann F."/>
            <person name="Forbes G."/>
            <person name="Novohradska S."/>
            <person name="Ferling I."/>
            <person name="Riege K."/>
            <person name="Groth M."/>
            <person name="Westermann M."/>
            <person name="Marz M."/>
            <person name="Spaller T."/>
            <person name="Winckler T."/>
            <person name="Schaap P."/>
            <person name="Glockner G."/>
        </authorList>
    </citation>
    <scope>NUCLEOTIDE SEQUENCE [LARGE SCALE GENOMIC DNA]</scope>
    <source>
        <strain evidence="2 3">Jena</strain>
    </source>
</reference>
<protein>
    <recommendedName>
        <fullName evidence="4">Leucine Rich Repeat family protein</fullName>
    </recommendedName>
</protein>
<evidence type="ECO:0000313" key="3">
    <source>
        <dbReference type="Proteomes" id="UP000241769"/>
    </source>
</evidence>
<dbReference type="SMART" id="SM00368">
    <property type="entry name" value="LRR_RI"/>
    <property type="match status" value="6"/>
</dbReference>
<dbReference type="STRING" id="1890364.A0A2P6NQJ7"/>
<dbReference type="PANTHER" id="PTHR24112:SF66">
    <property type="entry name" value="LEUCINE-RICH REPEAT, ISOFORM F"/>
    <property type="match status" value="1"/>
</dbReference>
<dbReference type="PANTHER" id="PTHR24112">
    <property type="entry name" value="LEUCINE-RICH REPEAT, ISOFORM F-RELATED"/>
    <property type="match status" value="1"/>
</dbReference>
<sequence length="784" mass="87682">MQRQLNRVDENFFAVRNVLTDATAYVQQEVLKGGSALYMKWVTKRNCNNVFQNRLIVVSNDYRIYSLKKTLVGKMAVQREGHLFDITQITSSEPNKMVIRFQGFDIDITETSVGDLLQTIANEYHKISNGFSKKVSIDWSIIPNTRLPTPQSFGKSVTSPRLNLIADFGPSKGLLNTYEAWCGYLNVKPQPAVTSYINDRTSNGSTDFVFSDLTGIDSDGSNGLMLRPLFLSLRSNPYFRSLRCNHVRREEIVLSVVNIMAANQYVNKLELIEMGASSDAFAALGHSLVNNPDHSLDEINLSGNKFSSKAAKALGDGLQHTNRSLVRFILAGCSMSPKASQLLLSGLSYGREVTKFLTTLDLSNNNLGETGCTELSSWLGRLTSQTFNSINLMNTKVDVGQIFRALVNNTNKMPISYLNLSGNLVDDSVVYSVTKFISDSSTLKHIIFSHCKMKSLTGSLIIKSVTTNVKLRDVSLDISFNPIGVDRAVPIAPALSENQNITRLYMQNCSFQKKHLSKMIDGLISNRGLELLDLSWNFRQGTASKMTSLCQSIATLIRQHPTIRHLAIAGDNGRHSIGKDLATIATVLAANPQLEELVLTGNRGGDNFVLALAEAMRSNTRLKALYWDYNGITCMGWTALSNAMTQNKTLSYLPTPQHDLESLSGDREIERGRDILDKIQSQIKQNEYSIGIFSSAYFAYNSESHMMTTLQQQKSRDKLPSSHQVSHDPMSPNQQAEPWSDPVLSDNVWSDNVWSDNEDQNYHEHDYHQGYQEEYQEGYDQGYY</sequence>
<dbReference type="InterPro" id="IPR001611">
    <property type="entry name" value="Leu-rich_rpt"/>
</dbReference>
<dbReference type="Gene3D" id="3.80.10.10">
    <property type="entry name" value="Ribonuclease Inhibitor"/>
    <property type="match status" value="1"/>
</dbReference>
<accession>A0A2P6NQJ7</accession>
<gene>
    <name evidence="2" type="ORF">PROFUN_05745</name>
</gene>